<dbReference type="AlphaFoldDB" id="A0A0E9XS26"/>
<proteinExistence type="predicted"/>
<name>A0A0E9XS26_ANGAN</name>
<dbReference type="EMBL" id="GBXM01003143">
    <property type="protein sequence ID" value="JAI05435.1"/>
    <property type="molecule type" value="Transcribed_RNA"/>
</dbReference>
<reference evidence="1" key="2">
    <citation type="journal article" date="2015" name="Fish Shellfish Immunol.">
        <title>Early steps in the European eel (Anguilla anguilla)-Vibrio vulnificus interaction in the gills: Role of the RtxA13 toxin.</title>
        <authorList>
            <person name="Callol A."/>
            <person name="Pajuelo D."/>
            <person name="Ebbesson L."/>
            <person name="Teles M."/>
            <person name="MacKenzie S."/>
            <person name="Amaro C."/>
        </authorList>
    </citation>
    <scope>NUCLEOTIDE SEQUENCE</scope>
</reference>
<organism evidence="1">
    <name type="scientific">Anguilla anguilla</name>
    <name type="common">European freshwater eel</name>
    <name type="synonym">Muraena anguilla</name>
    <dbReference type="NCBI Taxonomy" id="7936"/>
    <lineage>
        <taxon>Eukaryota</taxon>
        <taxon>Metazoa</taxon>
        <taxon>Chordata</taxon>
        <taxon>Craniata</taxon>
        <taxon>Vertebrata</taxon>
        <taxon>Euteleostomi</taxon>
        <taxon>Actinopterygii</taxon>
        <taxon>Neopterygii</taxon>
        <taxon>Teleostei</taxon>
        <taxon>Anguilliformes</taxon>
        <taxon>Anguillidae</taxon>
        <taxon>Anguilla</taxon>
    </lineage>
</organism>
<evidence type="ECO:0000313" key="1">
    <source>
        <dbReference type="EMBL" id="JAI05435.1"/>
    </source>
</evidence>
<reference evidence="1" key="1">
    <citation type="submission" date="2014-11" db="EMBL/GenBank/DDBJ databases">
        <authorList>
            <person name="Amaro Gonzalez C."/>
        </authorList>
    </citation>
    <scope>NUCLEOTIDE SEQUENCE</scope>
</reference>
<sequence>MKQIPVASIFFGFVTSPPPFLHSPIPCPCLLSFSTSLPPSISLVHRRHHFQTEESVLTPFIPQL</sequence>
<accession>A0A0E9XS26</accession>
<protein>
    <submittedName>
        <fullName evidence="1">Uncharacterized protein</fullName>
    </submittedName>
</protein>